<dbReference type="SUPFAM" id="SSF53056">
    <property type="entry name" value="beta-carbonic anhydrase, cab"/>
    <property type="match status" value="1"/>
</dbReference>
<dbReference type="CDD" id="cd00883">
    <property type="entry name" value="beta_CA_cladeA"/>
    <property type="match status" value="1"/>
</dbReference>
<dbReference type="FunFam" id="3.40.1050.10:FF:000001">
    <property type="entry name" value="Carbonic anhydrase"/>
    <property type="match status" value="1"/>
</dbReference>
<evidence type="ECO:0000256" key="8">
    <source>
        <dbReference type="ARBA" id="ARBA00082533"/>
    </source>
</evidence>
<evidence type="ECO:0000256" key="2">
    <source>
        <dbReference type="ARBA" id="ARBA00012925"/>
    </source>
</evidence>
<keyword evidence="3 9" id="KW-0479">Metal-binding</keyword>
<dbReference type="Proteomes" id="UP000245533">
    <property type="component" value="Unassembled WGS sequence"/>
</dbReference>
<feature type="binding site" evidence="9">
    <location>
        <position position="102"/>
    </location>
    <ligand>
        <name>Zn(2+)</name>
        <dbReference type="ChEBI" id="CHEBI:29105"/>
    </ligand>
</feature>
<protein>
    <recommendedName>
        <fullName evidence="6">Carbonic anhydrase 2</fullName>
        <ecNumber evidence="2">4.2.1.1</ecNumber>
    </recommendedName>
    <alternativeName>
        <fullName evidence="8">Carbonate dehydratase 2</fullName>
    </alternativeName>
</protein>
<evidence type="ECO:0000256" key="1">
    <source>
        <dbReference type="ARBA" id="ARBA00006217"/>
    </source>
</evidence>
<accession>A0A316TWF5</accession>
<dbReference type="GO" id="GO:0004089">
    <property type="term" value="F:carbonate dehydratase activity"/>
    <property type="evidence" value="ECO:0007669"/>
    <property type="project" value="UniProtKB-EC"/>
</dbReference>
<evidence type="ECO:0000256" key="5">
    <source>
        <dbReference type="ARBA" id="ARBA00023239"/>
    </source>
</evidence>
<comment type="cofactor">
    <cofactor evidence="9">
        <name>Zn(2+)</name>
        <dbReference type="ChEBI" id="CHEBI:29105"/>
    </cofactor>
    <text evidence="9">Binds 1 zinc ion per subunit.</text>
</comment>
<dbReference type="InterPro" id="IPR036874">
    <property type="entry name" value="Carbonic_anhydrase_sf"/>
</dbReference>
<dbReference type="InterPro" id="IPR015892">
    <property type="entry name" value="Carbonic_anhydrase_CS"/>
</dbReference>
<keyword evidence="11" id="KW-1185">Reference proteome</keyword>
<feature type="binding site" evidence="9">
    <location>
        <position position="99"/>
    </location>
    <ligand>
        <name>Zn(2+)</name>
        <dbReference type="ChEBI" id="CHEBI:29105"/>
    </ligand>
</feature>
<dbReference type="SMART" id="SM00947">
    <property type="entry name" value="Pro_CA"/>
    <property type="match status" value="1"/>
</dbReference>
<evidence type="ECO:0000256" key="4">
    <source>
        <dbReference type="ARBA" id="ARBA00022833"/>
    </source>
</evidence>
<comment type="similarity">
    <text evidence="1">Belongs to the beta-class carbonic anhydrase family.</text>
</comment>
<dbReference type="Pfam" id="PF00484">
    <property type="entry name" value="Pro_CA"/>
    <property type="match status" value="1"/>
</dbReference>
<sequence>MPKTANNLLSANRLWAEKIKKHDPDYFSNLSRSQSPDVLWIGCSDSRVPATQIVNAEPGSIFVHRNIANLVLHSDINCQSVIQYSVQVLRVRHIIVCGHYGCGGVQAALGKDRLGLIDNWLSNIKTIYVGHRDEIDSIEDETDRAKRLVELNVKSQVKHVKENPFVQHEWATHRDLWVHGWVYDLSTGLINDLNITSGQETYIDAYS</sequence>
<dbReference type="Gene3D" id="3.40.1050.10">
    <property type="entry name" value="Carbonic anhydrase"/>
    <property type="match status" value="1"/>
</dbReference>
<dbReference type="RefSeq" id="WP_109646233.1">
    <property type="nucleotide sequence ID" value="NZ_QGGB01000005.1"/>
</dbReference>
<dbReference type="PANTHER" id="PTHR11002">
    <property type="entry name" value="CARBONIC ANHYDRASE"/>
    <property type="match status" value="1"/>
</dbReference>
<comment type="catalytic activity">
    <reaction evidence="7">
        <text>hydrogencarbonate + H(+) = CO2 + H2O</text>
        <dbReference type="Rhea" id="RHEA:10748"/>
        <dbReference type="ChEBI" id="CHEBI:15377"/>
        <dbReference type="ChEBI" id="CHEBI:15378"/>
        <dbReference type="ChEBI" id="CHEBI:16526"/>
        <dbReference type="ChEBI" id="CHEBI:17544"/>
        <dbReference type="EC" id="4.2.1.1"/>
    </reaction>
</comment>
<organism evidence="10 11">
    <name type="scientific">Rhodohalobacter mucosus</name>
    <dbReference type="NCBI Taxonomy" id="2079485"/>
    <lineage>
        <taxon>Bacteria</taxon>
        <taxon>Pseudomonadati</taxon>
        <taxon>Balneolota</taxon>
        <taxon>Balneolia</taxon>
        <taxon>Balneolales</taxon>
        <taxon>Balneolaceae</taxon>
        <taxon>Rhodohalobacter</taxon>
    </lineage>
</organism>
<dbReference type="OrthoDB" id="9797527at2"/>
<dbReference type="AlphaFoldDB" id="A0A316TWF5"/>
<reference evidence="10 11" key="1">
    <citation type="submission" date="2018-05" db="EMBL/GenBank/DDBJ databases">
        <title>Rhodohalobacter halophilus gen. nov., sp. nov., a moderately halophilic member of the family Balneolaceae.</title>
        <authorList>
            <person name="Liu Z.-W."/>
        </authorList>
    </citation>
    <scope>NUCLEOTIDE SEQUENCE [LARGE SCALE GENOMIC DNA]</scope>
    <source>
        <strain evidence="10 11">8A47</strain>
    </source>
</reference>
<dbReference type="PROSITE" id="PS00704">
    <property type="entry name" value="PROK_CO2_ANHYDRASE_1"/>
    <property type="match status" value="1"/>
</dbReference>
<evidence type="ECO:0000313" key="10">
    <source>
        <dbReference type="EMBL" id="PWN06884.1"/>
    </source>
</evidence>
<dbReference type="InterPro" id="IPR001765">
    <property type="entry name" value="Carbonic_anhydrase"/>
</dbReference>
<keyword evidence="4 9" id="KW-0862">Zinc</keyword>
<feature type="binding site" evidence="9">
    <location>
        <position position="45"/>
    </location>
    <ligand>
        <name>Zn(2+)</name>
        <dbReference type="ChEBI" id="CHEBI:29105"/>
    </ligand>
</feature>
<name>A0A316TWF5_9BACT</name>
<dbReference type="EMBL" id="QGGB01000005">
    <property type="protein sequence ID" value="PWN06884.1"/>
    <property type="molecule type" value="Genomic_DNA"/>
</dbReference>
<proteinExistence type="inferred from homology"/>
<evidence type="ECO:0000256" key="3">
    <source>
        <dbReference type="ARBA" id="ARBA00022723"/>
    </source>
</evidence>
<keyword evidence="5" id="KW-0456">Lyase</keyword>
<dbReference type="EC" id="4.2.1.1" evidence="2"/>
<feature type="binding site" evidence="9">
    <location>
        <position position="43"/>
    </location>
    <ligand>
        <name>Zn(2+)</name>
        <dbReference type="ChEBI" id="CHEBI:29105"/>
    </ligand>
</feature>
<dbReference type="GO" id="GO:0008270">
    <property type="term" value="F:zinc ion binding"/>
    <property type="evidence" value="ECO:0007669"/>
    <property type="project" value="InterPro"/>
</dbReference>
<evidence type="ECO:0000256" key="7">
    <source>
        <dbReference type="ARBA" id="ARBA00048348"/>
    </source>
</evidence>
<evidence type="ECO:0000256" key="6">
    <source>
        <dbReference type="ARBA" id="ARBA00039351"/>
    </source>
</evidence>
<dbReference type="PANTHER" id="PTHR11002:SF76">
    <property type="entry name" value="CARBONIC ANHYDRASE"/>
    <property type="match status" value="1"/>
</dbReference>
<comment type="caution">
    <text evidence="10">The sequence shown here is derived from an EMBL/GenBank/DDBJ whole genome shotgun (WGS) entry which is preliminary data.</text>
</comment>
<evidence type="ECO:0000313" key="11">
    <source>
        <dbReference type="Proteomes" id="UP000245533"/>
    </source>
</evidence>
<evidence type="ECO:0000256" key="9">
    <source>
        <dbReference type="PIRSR" id="PIRSR601765-1"/>
    </source>
</evidence>
<gene>
    <name evidence="10" type="ORF">DDZ15_06315</name>
</gene>
<dbReference type="GO" id="GO:0015976">
    <property type="term" value="P:carbon utilization"/>
    <property type="evidence" value="ECO:0007669"/>
    <property type="project" value="InterPro"/>
</dbReference>